<dbReference type="InterPro" id="IPR052342">
    <property type="entry name" value="MCH/BMMD"/>
</dbReference>
<organism evidence="1 2">
    <name type="scientific">Paraburkholderia panacisoli</name>
    <dbReference type="NCBI Taxonomy" id="2603818"/>
    <lineage>
        <taxon>Bacteria</taxon>
        <taxon>Pseudomonadati</taxon>
        <taxon>Pseudomonadota</taxon>
        <taxon>Betaproteobacteria</taxon>
        <taxon>Burkholderiales</taxon>
        <taxon>Burkholderiaceae</taxon>
        <taxon>Paraburkholderia</taxon>
    </lineage>
</organism>
<dbReference type="EMBL" id="VTUZ01000030">
    <property type="protein sequence ID" value="KAA1004112.1"/>
    <property type="molecule type" value="Genomic_DNA"/>
</dbReference>
<name>A0A5B0GLE1_9BURK</name>
<proteinExistence type="predicted"/>
<reference evidence="1 2" key="1">
    <citation type="submission" date="2019-08" db="EMBL/GenBank/DDBJ databases">
        <title>Paraburkholderia sp. DCY113.</title>
        <authorList>
            <person name="Kang J."/>
        </authorList>
    </citation>
    <scope>NUCLEOTIDE SEQUENCE [LARGE SCALE GENOMIC DNA]</scope>
    <source>
        <strain evidence="1 2">DCY113</strain>
    </source>
</reference>
<dbReference type="InterPro" id="IPR016790">
    <property type="entry name" value="Thiol_ester_hydratase_Rv0216"/>
</dbReference>
<dbReference type="PIRSF" id="PIRSF021494">
    <property type="entry name" value="Rv0216_prd"/>
    <property type="match status" value="1"/>
</dbReference>
<protein>
    <submittedName>
        <fullName evidence="1">Uncharacterized protein</fullName>
    </submittedName>
</protein>
<dbReference type="GO" id="GO:0016829">
    <property type="term" value="F:lyase activity"/>
    <property type="evidence" value="ECO:0007669"/>
    <property type="project" value="InterPro"/>
</dbReference>
<sequence length="352" mass="38348">MGKERNGNYFEDFQVGTKITHATPRTLTEGDQSLYVGLTGSRAALYTADTNARQLGFERRPLEDLLVFNVAFGKTVPDISLNAIANLGYSDVRFVAPVYPDDTLAVKSEIIGLKENSSRQSGVVYVRSIATNQYGVEVLTWIRWVMIRKRDSGADCLEKDVPSLDPWVPADHLQWGAYTAAVQNISSATGVGDLWDDYAVGERIVHPGAMAINNSDHSIATRLYQNTAKAHFDEFSAAAAGGQRLVYGGHVISICKALAYDGIENGLSILAINAGSHVNPTYASDTIACATEVIDKFDFDSNYVGGLRLRMIGVKNARPESIEFPGSKLGKVSYPSNVVLDLDYTIAIPKRM</sequence>
<comment type="caution">
    <text evidence="1">The sequence shown here is derived from an EMBL/GenBank/DDBJ whole genome shotgun (WGS) entry which is preliminary data.</text>
</comment>
<dbReference type="AlphaFoldDB" id="A0A5B0GLE1"/>
<dbReference type="Pfam" id="PF19315">
    <property type="entry name" value="MC_hydratase"/>
    <property type="match status" value="1"/>
</dbReference>
<dbReference type="PANTHER" id="PTHR43664">
    <property type="entry name" value="MONOAMINE OXIDASE-RELATED"/>
    <property type="match status" value="1"/>
</dbReference>
<dbReference type="Gene3D" id="3.10.129.10">
    <property type="entry name" value="Hotdog Thioesterase"/>
    <property type="match status" value="1"/>
</dbReference>
<dbReference type="SUPFAM" id="SSF54637">
    <property type="entry name" value="Thioesterase/thiol ester dehydrase-isomerase"/>
    <property type="match status" value="2"/>
</dbReference>
<dbReference type="CDD" id="cd03451">
    <property type="entry name" value="FkbR2"/>
    <property type="match status" value="1"/>
</dbReference>
<dbReference type="Proteomes" id="UP000325273">
    <property type="component" value="Unassembled WGS sequence"/>
</dbReference>
<dbReference type="InterPro" id="IPR048274">
    <property type="entry name" value="MC_hydratase"/>
</dbReference>
<dbReference type="RefSeq" id="WP_149674093.1">
    <property type="nucleotide sequence ID" value="NZ_VTUZ01000030.1"/>
</dbReference>
<dbReference type="PANTHER" id="PTHR43664:SF1">
    <property type="entry name" value="BETA-METHYLMALYL-COA DEHYDRATASE"/>
    <property type="match status" value="1"/>
</dbReference>
<keyword evidence="2" id="KW-1185">Reference proteome</keyword>
<accession>A0A5B0GLE1</accession>
<gene>
    <name evidence="1" type="ORF">FVF58_33885</name>
</gene>
<evidence type="ECO:0000313" key="2">
    <source>
        <dbReference type="Proteomes" id="UP000325273"/>
    </source>
</evidence>
<evidence type="ECO:0000313" key="1">
    <source>
        <dbReference type="EMBL" id="KAA1004112.1"/>
    </source>
</evidence>
<dbReference type="InterPro" id="IPR029069">
    <property type="entry name" value="HotDog_dom_sf"/>
</dbReference>